<protein>
    <submittedName>
        <fullName evidence="1">Uncharacterized protein</fullName>
    </submittedName>
</protein>
<reference evidence="1" key="1">
    <citation type="submission" date="2022-01" db="EMBL/GenBank/DDBJ databases">
        <authorList>
            <person name="King R."/>
        </authorList>
    </citation>
    <scope>NUCLEOTIDE SEQUENCE</scope>
</reference>
<organism evidence="1 2">
    <name type="scientific">Ceutorhynchus assimilis</name>
    <name type="common">cabbage seed weevil</name>
    <dbReference type="NCBI Taxonomy" id="467358"/>
    <lineage>
        <taxon>Eukaryota</taxon>
        <taxon>Metazoa</taxon>
        <taxon>Ecdysozoa</taxon>
        <taxon>Arthropoda</taxon>
        <taxon>Hexapoda</taxon>
        <taxon>Insecta</taxon>
        <taxon>Pterygota</taxon>
        <taxon>Neoptera</taxon>
        <taxon>Endopterygota</taxon>
        <taxon>Coleoptera</taxon>
        <taxon>Polyphaga</taxon>
        <taxon>Cucujiformia</taxon>
        <taxon>Curculionidae</taxon>
        <taxon>Ceutorhynchinae</taxon>
        <taxon>Ceutorhynchus</taxon>
    </lineage>
</organism>
<sequence>MSYSKYQDDQEAARCGTFHDYHDDCNCGGYKHVDRDECFNCSGGSPNTFYCPECNSQQRGRDYDGRCYQCLKRANSQTTAAGQYTPEKKYYSSQQSQYSPYPYQQYSPDYKGQSSQNWNNGGTHFSNYHDQCQCGRRKVRDREVCSSCSGGNATQFYCPGCQSTKKGWKYDGVCYDCQFRQ</sequence>
<evidence type="ECO:0000313" key="1">
    <source>
        <dbReference type="EMBL" id="CAG9766566.1"/>
    </source>
</evidence>
<dbReference type="Proteomes" id="UP001152799">
    <property type="component" value="Chromosome 3"/>
</dbReference>
<dbReference type="EMBL" id="OU892279">
    <property type="protein sequence ID" value="CAG9766566.1"/>
    <property type="molecule type" value="Genomic_DNA"/>
</dbReference>
<evidence type="ECO:0000313" key="2">
    <source>
        <dbReference type="Proteomes" id="UP001152799"/>
    </source>
</evidence>
<proteinExistence type="predicted"/>
<accession>A0A9N9QIH9</accession>
<name>A0A9N9QIH9_9CUCU</name>
<dbReference type="AlphaFoldDB" id="A0A9N9QIH9"/>
<keyword evidence="2" id="KW-1185">Reference proteome</keyword>
<gene>
    <name evidence="1" type="ORF">CEUTPL_LOCUS7144</name>
</gene>